<evidence type="ECO:0000256" key="1">
    <source>
        <dbReference type="SAM" id="Phobius"/>
    </source>
</evidence>
<reference evidence="2" key="1">
    <citation type="submission" date="2022-07" db="EMBL/GenBank/DDBJ databases">
        <authorList>
            <person name="Macas J."/>
            <person name="Novak P."/>
            <person name="Neumann P."/>
        </authorList>
    </citation>
    <scope>NUCLEOTIDE SEQUENCE</scope>
</reference>
<dbReference type="PANTHER" id="PTHR47461">
    <property type="entry name" value="PHYTOLONGIN PHYL1.2"/>
    <property type="match status" value="1"/>
</dbReference>
<dbReference type="EMBL" id="CAMAPE010000074">
    <property type="protein sequence ID" value="CAH9117789.1"/>
    <property type="molecule type" value="Genomic_DNA"/>
</dbReference>
<dbReference type="GO" id="GO:0016020">
    <property type="term" value="C:membrane"/>
    <property type="evidence" value="ECO:0007669"/>
    <property type="project" value="InterPro"/>
</dbReference>
<accession>A0A9P0ZZ16</accession>
<dbReference type="InterPro" id="IPR044783">
    <property type="entry name" value="PHYL"/>
</dbReference>
<evidence type="ECO:0000313" key="2">
    <source>
        <dbReference type="EMBL" id="CAH9117789.1"/>
    </source>
</evidence>
<keyword evidence="1" id="KW-0812">Transmembrane</keyword>
<comment type="caution">
    <text evidence="2">The sequence shown here is derived from an EMBL/GenBank/DDBJ whole genome shotgun (WGS) entry which is preliminary data.</text>
</comment>
<dbReference type="SUPFAM" id="SSF64356">
    <property type="entry name" value="SNARE-like"/>
    <property type="match status" value="1"/>
</dbReference>
<proteinExistence type="predicted"/>
<keyword evidence="1" id="KW-0472">Membrane</keyword>
<dbReference type="Proteomes" id="UP001152484">
    <property type="component" value="Unassembled WGS sequence"/>
</dbReference>
<protein>
    <recommendedName>
        <fullName evidence="4">Longin domain-containing protein</fullName>
    </recommendedName>
</protein>
<dbReference type="Gene3D" id="3.30.450.50">
    <property type="entry name" value="Longin domain"/>
    <property type="match status" value="1"/>
</dbReference>
<keyword evidence="3" id="KW-1185">Reference proteome</keyword>
<dbReference type="PANTHER" id="PTHR47461:SF3">
    <property type="entry name" value="PHYTOLONGIN PHYL2.2"/>
    <property type="match status" value="1"/>
</dbReference>
<evidence type="ECO:0008006" key="4">
    <source>
        <dbReference type="Google" id="ProtNLM"/>
    </source>
</evidence>
<keyword evidence="1" id="KW-1133">Transmembrane helix</keyword>
<name>A0A9P0ZZ16_CUSEU</name>
<dbReference type="AlphaFoldDB" id="A0A9P0ZZ16"/>
<dbReference type="InterPro" id="IPR011012">
    <property type="entry name" value="Longin-like_dom_sf"/>
</dbReference>
<organism evidence="2 3">
    <name type="scientific">Cuscuta europaea</name>
    <name type="common">European dodder</name>
    <dbReference type="NCBI Taxonomy" id="41803"/>
    <lineage>
        <taxon>Eukaryota</taxon>
        <taxon>Viridiplantae</taxon>
        <taxon>Streptophyta</taxon>
        <taxon>Embryophyta</taxon>
        <taxon>Tracheophyta</taxon>
        <taxon>Spermatophyta</taxon>
        <taxon>Magnoliopsida</taxon>
        <taxon>eudicotyledons</taxon>
        <taxon>Gunneridae</taxon>
        <taxon>Pentapetalae</taxon>
        <taxon>asterids</taxon>
        <taxon>lamiids</taxon>
        <taxon>Solanales</taxon>
        <taxon>Convolvulaceae</taxon>
        <taxon>Cuscuteae</taxon>
        <taxon>Cuscuta</taxon>
        <taxon>Cuscuta subgen. Cuscuta</taxon>
    </lineage>
</organism>
<gene>
    <name evidence="2" type="ORF">CEURO_LOCUS21689</name>
</gene>
<sequence>MISDPRLVHYACVAKDATVVAELNSNDADLGALAVGCLEKTPPFHSIYTHTVRRRTYTFLIESPFVYFAVFDEKLDKYDGVDFLKAVKEGFEAFVGGRSAKKCDSHCFQGEFNPVFHNLLASMAETEEPPPLSPRQMSHESSGSMESLCGYRTGTTPLFNETTNYLKKKKKKRLLDGENDDASELRREFSVPMHKNAAFSGELGHQRAKRVWKRHVWVVLAVDLIVCIILFIIWLWVCRGLKCIDG</sequence>
<dbReference type="OrthoDB" id="1918034at2759"/>
<evidence type="ECO:0000313" key="3">
    <source>
        <dbReference type="Proteomes" id="UP001152484"/>
    </source>
</evidence>
<feature type="transmembrane region" description="Helical" evidence="1">
    <location>
        <begin position="216"/>
        <end position="237"/>
    </location>
</feature>